<evidence type="ECO:0000313" key="5">
    <source>
        <dbReference type="Proteomes" id="UP000242188"/>
    </source>
</evidence>
<dbReference type="PROSITE" id="PS50217">
    <property type="entry name" value="BZIP"/>
    <property type="match status" value="1"/>
</dbReference>
<evidence type="ECO:0000256" key="1">
    <source>
        <dbReference type="SAM" id="Coils"/>
    </source>
</evidence>
<dbReference type="OrthoDB" id="6156409at2759"/>
<keyword evidence="5" id="KW-1185">Reference proteome</keyword>
<dbReference type="SMART" id="SM00338">
    <property type="entry name" value="BRLZ"/>
    <property type="match status" value="1"/>
</dbReference>
<evidence type="ECO:0000256" key="2">
    <source>
        <dbReference type="SAM" id="MobiDB-lite"/>
    </source>
</evidence>
<organism evidence="4 5">
    <name type="scientific">Mizuhopecten yessoensis</name>
    <name type="common">Japanese scallop</name>
    <name type="synonym">Patinopecten yessoensis</name>
    <dbReference type="NCBI Taxonomy" id="6573"/>
    <lineage>
        <taxon>Eukaryota</taxon>
        <taxon>Metazoa</taxon>
        <taxon>Spiralia</taxon>
        <taxon>Lophotrochozoa</taxon>
        <taxon>Mollusca</taxon>
        <taxon>Bivalvia</taxon>
        <taxon>Autobranchia</taxon>
        <taxon>Pteriomorphia</taxon>
        <taxon>Pectinida</taxon>
        <taxon>Pectinoidea</taxon>
        <taxon>Pectinidae</taxon>
        <taxon>Mizuhopecten</taxon>
    </lineage>
</organism>
<accession>A0A210QF32</accession>
<dbReference type="PANTHER" id="PTHR23351:SF59">
    <property type="entry name" value="CYCLIC AMP-DEPENDENT TRANSCRIPTION FACTOR ATF-3-LIKE"/>
    <property type="match status" value="1"/>
</dbReference>
<dbReference type="Gene3D" id="1.20.5.170">
    <property type="match status" value="1"/>
</dbReference>
<dbReference type="Pfam" id="PF00170">
    <property type="entry name" value="bZIP_1"/>
    <property type="match status" value="1"/>
</dbReference>
<feature type="region of interest" description="Disordered" evidence="2">
    <location>
        <begin position="76"/>
        <end position="96"/>
    </location>
</feature>
<evidence type="ECO:0000259" key="3">
    <source>
        <dbReference type="PROSITE" id="PS50217"/>
    </source>
</evidence>
<dbReference type="InterPro" id="IPR004827">
    <property type="entry name" value="bZIP"/>
</dbReference>
<reference evidence="4 5" key="1">
    <citation type="journal article" date="2017" name="Nat. Ecol. Evol.">
        <title>Scallop genome provides insights into evolution of bilaterian karyotype and development.</title>
        <authorList>
            <person name="Wang S."/>
            <person name="Zhang J."/>
            <person name="Jiao W."/>
            <person name="Li J."/>
            <person name="Xun X."/>
            <person name="Sun Y."/>
            <person name="Guo X."/>
            <person name="Huan P."/>
            <person name="Dong B."/>
            <person name="Zhang L."/>
            <person name="Hu X."/>
            <person name="Sun X."/>
            <person name="Wang J."/>
            <person name="Zhao C."/>
            <person name="Wang Y."/>
            <person name="Wang D."/>
            <person name="Huang X."/>
            <person name="Wang R."/>
            <person name="Lv J."/>
            <person name="Li Y."/>
            <person name="Zhang Z."/>
            <person name="Liu B."/>
            <person name="Lu W."/>
            <person name="Hui Y."/>
            <person name="Liang J."/>
            <person name="Zhou Z."/>
            <person name="Hou R."/>
            <person name="Li X."/>
            <person name="Liu Y."/>
            <person name="Li H."/>
            <person name="Ning X."/>
            <person name="Lin Y."/>
            <person name="Zhao L."/>
            <person name="Xing Q."/>
            <person name="Dou J."/>
            <person name="Li Y."/>
            <person name="Mao J."/>
            <person name="Guo H."/>
            <person name="Dou H."/>
            <person name="Li T."/>
            <person name="Mu C."/>
            <person name="Jiang W."/>
            <person name="Fu Q."/>
            <person name="Fu X."/>
            <person name="Miao Y."/>
            <person name="Liu J."/>
            <person name="Yu Q."/>
            <person name="Li R."/>
            <person name="Liao H."/>
            <person name="Li X."/>
            <person name="Kong Y."/>
            <person name="Jiang Z."/>
            <person name="Chourrout D."/>
            <person name="Li R."/>
            <person name="Bao Z."/>
        </authorList>
    </citation>
    <scope>NUCLEOTIDE SEQUENCE [LARGE SCALE GENOMIC DNA]</scope>
    <source>
        <strain evidence="4 5">PY_sf001</strain>
    </source>
</reference>
<dbReference type="EMBL" id="NEDP02003995">
    <property type="protein sequence ID" value="OWF47231.1"/>
    <property type="molecule type" value="Genomic_DNA"/>
</dbReference>
<dbReference type="GO" id="GO:0000981">
    <property type="term" value="F:DNA-binding transcription factor activity, RNA polymerase II-specific"/>
    <property type="evidence" value="ECO:0007669"/>
    <property type="project" value="TreeGrafter"/>
</dbReference>
<dbReference type="PROSITE" id="PS00036">
    <property type="entry name" value="BZIP_BASIC"/>
    <property type="match status" value="1"/>
</dbReference>
<dbReference type="InterPro" id="IPR000837">
    <property type="entry name" value="AP-1"/>
</dbReference>
<dbReference type="SUPFAM" id="SSF57959">
    <property type="entry name" value="Leucine zipper domain"/>
    <property type="match status" value="1"/>
</dbReference>
<name>A0A210QF32_MIZYE</name>
<gene>
    <name evidence="4" type="ORF">KP79_PYT10638</name>
</gene>
<dbReference type="InterPro" id="IPR046347">
    <property type="entry name" value="bZIP_sf"/>
</dbReference>
<sequence>MAVNLTEVDPSDEEECKLAEAALACYESGCLTPLIKEELKYKIHTRRMEQGKGELQVQFTAPDRSELTAEEVLKSDRRRQQNRQAARTFRERKTTSAATMNNTLQKLQTDNARLNADIERLVMEKEFWQGKLNTLLLSTIEGYLDS</sequence>
<proteinExistence type="predicted"/>
<feature type="coiled-coil region" evidence="1">
    <location>
        <begin position="97"/>
        <end position="124"/>
    </location>
</feature>
<dbReference type="GO" id="GO:0000978">
    <property type="term" value="F:RNA polymerase II cis-regulatory region sequence-specific DNA binding"/>
    <property type="evidence" value="ECO:0007669"/>
    <property type="project" value="TreeGrafter"/>
</dbReference>
<dbReference type="STRING" id="6573.A0A210QF32"/>
<protein>
    <recommendedName>
        <fullName evidence="3">BZIP domain-containing protein</fullName>
    </recommendedName>
</protein>
<feature type="domain" description="BZIP" evidence="3">
    <location>
        <begin position="72"/>
        <end position="135"/>
    </location>
</feature>
<keyword evidence="1" id="KW-0175">Coiled coil</keyword>
<dbReference type="PANTHER" id="PTHR23351">
    <property type="entry name" value="FOS TRANSCRIPTION FACTOR-RELATED"/>
    <property type="match status" value="1"/>
</dbReference>
<dbReference type="AlphaFoldDB" id="A0A210QF32"/>
<comment type="caution">
    <text evidence="4">The sequence shown here is derived from an EMBL/GenBank/DDBJ whole genome shotgun (WGS) entry which is preliminary data.</text>
</comment>
<dbReference type="Proteomes" id="UP000242188">
    <property type="component" value="Unassembled WGS sequence"/>
</dbReference>
<evidence type="ECO:0000313" key="4">
    <source>
        <dbReference type="EMBL" id="OWF47231.1"/>
    </source>
</evidence>
<dbReference type="GO" id="GO:0005634">
    <property type="term" value="C:nucleus"/>
    <property type="evidence" value="ECO:0007669"/>
    <property type="project" value="TreeGrafter"/>
</dbReference>